<dbReference type="FunCoup" id="A0A1Y2EZ81">
    <property type="interactions" value="173"/>
</dbReference>
<accession>A0A1Y2EZ81</accession>
<dbReference type="GO" id="GO:0030943">
    <property type="term" value="F:mitochondrion targeting sequence binding"/>
    <property type="evidence" value="ECO:0007669"/>
    <property type="project" value="TreeGrafter"/>
</dbReference>
<comment type="caution">
    <text evidence="11">The sequence shown here is derived from an EMBL/GenBank/DDBJ whole genome shotgun (WGS) entry which is preliminary data.</text>
</comment>
<dbReference type="InParanoid" id="A0A1Y2EZ81"/>
<evidence type="ECO:0000256" key="10">
    <source>
        <dbReference type="SAM" id="MobiDB-lite"/>
    </source>
</evidence>
<dbReference type="InterPro" id="IPR023392">
    <property type="entry name" value="Tom20_dom_sf"/>
</dbReference>
<keyword evidence="12" id="KW-1185">Reference proteome</keyword>
<sequence>MSSSSSYSPAKIALATTGVLTTAFVAYAAYFDYRRRNDPVFRKKLLKDHKKTVQKVKEGEQVGRAQVVAALKRALALVNSEPVPQDVEGREQFFMEQVAMGEQLAARSPEFYVASAISFYKALKVYPAPQELIMIYQKTQPAAVFDLVMELISLEMSSSAPSAASSSDPRDRPSGDALLEEIDQTVPSTSSATTTSAPAPAAPASEAGSGSSPSNGSFVVVEEEASVSAKAEVVLEGEQAEQVKEAKQDPPEEVLV</sequence>
<dbReference type="GO" id="GO:0016031">
    <property type="term" value="P:tRNA import into mitochondrion"/>
    <property type="evidence" value="ECO:0007669"/>
    <property type="project" value="TreeGrafter"/>
</dbReference>
<evidence type="ECO:0000256" key="4">
    <source>
        <dbReference type="ARBA" id="ARBA00022692"/>
    </source>
</evidence>
<dbReference type="GO" id="GO:0030150">
    <property type="term" value="P:protein import into mitochondrial matrix"/>
    <property type="evidence" value="ECO:0007669"/>
    <property type="project" value="TreeGrafter"/>
</dbReference>
<reference evidence="11 12" key="1">
    <citation type="submission" date="2016-07" db="EMBL/GenBank/DDBJ databases">
        <title>Pervasive Adenine N6-methylation of Active Genes in Fungi.</title>
        <authorList>
            <consortium name="DOE Joint Genome Institute"/>
            <person name="Mondo S.J."/>
            <person name="Dannebaum R.O."/>
            <person name="Kuo R.C."/>
            <person name="Labutti K."/>
            <person name="Haridas S."/>
            <person name="Kuo A."/>
            <person name="Salamov A."/>
            <person name="Ahrendt S.R."/>
            <person name="Lipzen A."/>
            <person name="Sullivan W."/>
            <person name="Andreopoulos W.B."/>
            <person name="Clum A."/>
            <person name="Lindquist E."/>
            <person name="Daum C."/>
            <person name="Ramamoorthy G.K."/>
            <person name="Gryganskyi A."/>
            <person name="Culley D."/>
            <person name="Magnuson J.K."/>
            <person name="James T.Y."/>
            <person name="O'Malley M.A."/>
            <person name="Stajich J.E."/>
            <person name="Spatafora J.W."/>
            <person name="Visel A."/>
            <person name="Grigoriev I.V."/>
        </authorList>
    </citation>
    <scope>NUCLEOTIDE SEQUENCE [LARGE SCALE GENOMIC DNA]</scope>
    <source>
        <strain evidence="11 12">62-1032</strain>
    </source>
</reference>
<keyword evidence="6" id="KW-0653">Protein transport</keyword>
<dbReference type="SUPFAM" id="SSF47157">
    <property type="entry name" value="Mitochondrial import receptor subunit Tom20"/>
    <property type="match status" value="1"/>
</dbReference>
<keyword evidence="5" id="KW-1000">Mitochondrion outer membrane</keyword>
<evidence type="ECO:0000256" key="7">
    <source>
        <dbReference type="ARBA" id="ARBA00022989"/>
    </source>
</evidence>
<evidence type="ECO:0000256" key="3">
    <source>
        <dbReference type="ARBA" id="ARBA00022448"/>
    </source>
</evidence>
<evidence type="ECO:0000313" key="11">
    <source>
        <dbReference type="EMBL" id="ORY76918.1"/>
    </source>
</evidence>
<dbReference type="Pfam" id="PF02064">
    <property type="entry name" value="MAS20"/>
    <property type="match status" value="1"/>
</dbReference>
<comment type="similarity">
    <text evidence="2">Belongs to the Tom20 family.</text>
</comment>
<evidence type="ECO:0000256" key="5">
    <source>
        <dbReference type="ARBA" id="ARBA00022787"/>
    </source>
</evidence>
<dbReference type="GO" id="GO:0006605">
    <property type="term" value="P:protein targeting"/>
    <property type="evidence" value="ECO:0007669"/>
    <property type="project" value="InterPro"/>
</dbReference>
<gene>
    <name evidence="11" type="ORF">BCR35DRAFT_118794</name>
</gene>
<evidence type="ECO:0000256" key="8">
    <source>
        <dbReference type="ARBA" id="ARBA00023128"/>
    </source>
</evidence>
<dbReference type="GO" id="GO:0006886">
    <property type="term" value="P:intracellular protein transport"/>
    <property type="evidence" value="ECO:0007669"/>
    <property type="project" value="InterPro"/>
</dbReference>
<dbReference type="Gene3D" id="1.20.960.10">
    <property type="entry name" value="Mitochondrial outer membrane translocase complex, subunit Tom20 domain"/>
    <property type="match status" value="1"/>
</dbReference>
<keyword evidence="4" id="KW-0812">Transmembrane</keyword>
<dbReference type="PANTHER" id="PTHR12430">
    <property type="entry name" value="MITOCHONDRIAL IMPORT RECEPTOR SUBUNIT TOM20"/>
    <property type="match status" value="1"/>
</dbReference>
<organism evidence="11 12">
    <name type="scientific">Leucosporidium creatinivorum</name>
    <dbReference type="NCBI Taxonomy" id="106004"/>
    <lineage>
        <taxon>Eukaryota</taxon>
        <taxon>Fungi</taxon>
        <taxon>Dikarya</taxon>
        <taxon>Basidiomycota</taxon>
        <taxon>Pucciniomycotina</taxon>
        <taxon>Microbotryomycetes</taxon>
        <taxon>Leucosporidiales</taxon>
        <taxon>Leucosporidium</taxon>
    </lineage>
</organism>
<protein>
    <submittedName>
        <fullName evidence="11">Mitochondrial outer membrane translocase complex, subunit Tom20 domain-containing protein</fullName>
    </submittedName>
</protein>
<feature type="compositionally biased region" description="Low complexity" evidence="10">
    <location>
        <begin position="187"/>
        <end position="217"/>
    </location>
</feature>
<keyword evidence="9" id="KW-0472">Membrane</keyword>
<name>A0A1Y2EZ81_9BASI</name>
<keyword evidence="7" id="KW-1133">Transmembrane helix</keyword>
<proteinExistence type="inferred from homology"/>
<keyword evidence="8" id="KW-0496">Mitochondrion</keyword>
<evidence type="ECO:0000256" key="2">
    <source>
        <dbReference type="ARBA" id="ARBA00005792"/>
    </source>
</evidence>
<comment type="subcellular location">
    <subcellularLocation>
        <location evidence="1">Mitochondrion outer membrane</location>
        <topology evidence="1">Single-pass membrane protein</topology>
    </subcellularLocation>
</comment>
<evidence type="ECO:0000313" key="12">
    <source>
        <dbReference type="Proteomes" id="UP000193467"/>
    </source>
</evidence>
<keyword evidence="3" id="KW-0813">Transport</keyword>
<dbReference type="GO" id="GO:0008320">
    <property type="term" value="F:protein transmembrane transporter activity"/>
    <property type="evidence" value="ECO:0007669"/>
    <property type="project" value="TreeGrafter"/>
</dbReference>
<evidence type="ECO:0000256" key="9">
    <source>
        <dbReference type="ARBA" id="ARBA00023136"/>
    </source>
</evidence>
<dbReference type="OrthoDB" id="2154253at2759"/>
<evidence type="ECO:0000256" key="1">
    <source>
        <dbReference type="ARBA" id="ARBA00004572"/>
    </source>
</evidence>
<dbReference type="PRINTS" id="PR00351">
    <property type="entry name" value="OM20RECEPTOR"/>
</dbReference>
<dbReference type="EMBL" id="MCGR01000033">
    <property type="protein sequence ID" value="ORY76918.1"/>
    <property type="molecule type" value="Genomic_DNA"/>
</dbReference>
<dbReference type="GO" id="GO:0005742">
    <property type="term" value="C:mitochondrial outer membrane translocase complex"/>
    <property type="evidence" value="ECO:0007669"/>
    <property type="project" value="InterPro"/>
</dbReference>
<dbReference type="AlphaFoldDB" id="A0A1Y2EZ81"/>
<dbReference type="PANTHER" id="PTHR12430:SF0">
    <property type="entry name" value="TRANSLOCASE OF OUTER MITOCHONDRIAL MEMBRANE 20"/>
    <property type="match status" value="1"/>
</dbReference>
<dbReference type="STRING" id="106004.A0A1Y2EZ81"/>
<dbReference type="Proteomes" id="UP000193467">
    <property type="component" value="Unassembled WGS sequence"/>
</dbReference>
<feature type="region of interest" description="Disordered" evidence="10">
    <location>
        <begin position="185"/>
        <end position="217"/>
    </location>
</feature>
<dbReference type="InterPro" id="IPR002056">
    <property type="entry name" value="MAS20"/>
</dbReference>
<evidence type="ECO:0000256" key="6">
    <source>
        <dbReference type="ARBA" id="ARBA00022927"/>
    </source>
</evidence>